<dbReference type="Pfam" id="PF05698">
    <property type="entry name" value="Trigger_C"/>
    <property type="match status" value="1"/>
</dbReference>
<dbReference type="InterPro" id="IPR037041">
    <property type="entry name" value="Trigger_fac_C_sf"/>
</dbReference>
<dbReference type="Pfam" id="PF05697">
    <property type="entry name" value="Trigger_N"/>
    <property type="match status" value="1"/>
</dbReference>
<keyword evidence="6 11" id="KW-0697">Rotamase</keyword>
<dbReference type="InterPro" id="IPR001179">
    <property type="entry name" value="PPIase_FKBP_dom"/>
</dbReference>
<evidence type="ECO:0000313" key="16">
    <source>
        <dbReference type="EMBL" id="MEP0948075.1"/>
    </source>
</evidence>
<keyword evidence="8 11" id="KW-0413">Isomerase</keyword>
<organism evidence="16 17">
    <name type="scientific">Leptolyngbya subtilissima DQ-A4</name>
    <dbReference type="NCBI Taxonomy" id="2933933"/>
    <lineage>
        <taxon>Bacteria</taxon>
        <taxon>Bacillati</taxon>
        <taxon>Cyanobacteriota</taxon>
        <taxon>Cyanophyceae</taxon>
        <taxon>Leptolyngbyales</taxon>
        <taxon>Leptolyngbyaceae</taxon>
        <taxon>Leptolyngbya group</taxon>
        <taxon>Leptolyngbya</taxon>
    </lineage>
</organism>
<feature type="region of interest" description="Disordered" evidence="14">
    <location>
        <begin position="472"/>
        <end position="502"/>
    </location>
</feature>
<name>A0ABV0K5Q0_9CYAN</name>
<protein>
    <recommendedName>
        <fullName evidence="4 11">Trigger factor</fullName>
        <shortName evidence="11">TF</shortName>
        <ecNumber evidence="3 11">5.2.1.8</ecNumber>
    </recommendedName>
    <alternativeName>
        <fullName evidence="10 11">PPIase</fullName>
    </alternativeName>
</protein>
<evidence type="ECO:0000256" key="9">
    <source>
        <dbReference type="ARBA" id="ARBA00023306"/>
    </source>
</evidence>
<keyword evidence="7 11" id="KW-0143">Chaperone</keyword>
<dbReference type="Gene3D" id="3.30.70.1050">
    <property type="entry name" value="Trigger factor ribosome-binding domain"/>
    <property type="match status" value="1"/>
</dbReference>
<feature type="compositionally biased region" description="Basic and acidic residues" evidence="14">
    <location>
        <begin position="491"/>
        <end position="502"/>
    </location>
</feature>
<dbReference type="PANTHER" id="PTHR30560">
    <property type="entry name" value="TRIGGER FACTOR CHAPERONE AND PEPTIDYL-PROLYL CIS/TRANS ISOMERASE"/>
    <property type="match status" value="1"/>
</dbReference>
<keyword evidence="11" id="KW-0963">Cytoplasm</keyword>
<dbReference type="Gene3D" id="3.10.50.40">
    <property type="match status" value="1"/>
</dbReference>
<feature type="domain" description="PPIase FKBP-type" evidence="15">
    <location>
        <begin position="169"/>
        <end position="262"/>
    </location>
</feature>
<evidence type="ECO:0000256" key="7">
    <source>
        <dbReference type="ARBA" id="ARBA00023186"/>
    </source>
</evidence>
<keyword evidence="9 11" id="KW-0131">Cell cycle</keyword>
<evidence type="ECO:0000313" key="17">
    <source>
        <dbReference type="Proteomes" id="UP001482513"/>
    </source>
</evidence>
<accession>A0ABV0K5Q0</accession>
<dbReference type="EC" id="5.2.1.8" evidence="3 11"/>
<feature type="compositionally biased region" description="Acidic residues" evidence="14">
    <location>
        <begin position="477"/>
        <end position="490"/>
    </location>
</feature>
<evidence type="ECO:0000256" key="8">
    <source>
        <dbReference type="ARBA" id="ARBA00023235"/>
    </source>
</evidence>
<dbReference type="RefSeq" id="WP_190705393.1">
    <property type="nucleotide sequence ID" value="NZ_JAMPKX010000006.1"/>
</dbReference>
<dbReference type="InterPro" id="IPR036611">
    <property type="entry name" value="Trigger_fac_ribosome-bd_sf"/>
</dbReference>
<dbReference type="InterPro" id="IPR046357">
    <property type="entry name" value="PPIase_dom_sf"/>
</dbReference>
<comment type="similarity">
    <text evidence="2 11 13">Belongs to the FKBP-type PPIase family. Tig subfamily.</text>
</comment>
<proteinExistence type="inferred from homology"/>
<evidence type="ECO:0000256" key="6">
    <source>
        <dbReference type="ARBA" id="ARBA00023110"/>
    </source>
</evidence>
<dbReference type="Proteomes" id="UP001482513">
    <property type="component" value="Unassembled WGS sequence"/>
</dbReference>
<reference evidence="16 17" key="1">
    <citation type="submission" date="2022-04" db="EMBL/GenBank/DDBJ databases">
        <title>Positive selection, recombination, and allopatry shape intraspecific diversity of widespread and dominant cyanobacteria.</title>
        <authorList>
            <person name="Wei J."/>
            <person name="Shu W."/>
            <person name="Hu C."/>
        </authorList>
    </citation>
    <scope>NUCLEOTIDE SEQUENCE [LARGE SCALE GENOMIC DNA]</scope>
    <source>
        <strain evidence="16 17">DQ-A4</strain>
    </source>
</reference>
<dbReference type="InterPro" id="IPR008881">
    <property type="entry name" value="Trigger_fac_ribosome-bd_bac"/>
</dbReference>
<dbReference type="PANTHER" id="PTHR30560:SF3">
    <property type="entry name" value="TRIGGER FACTOR-LIKE PROTEIN TIG, CHLOROPLASTIC"/>
    <property type="match status" value="1"/>
</dbReference>
<comment type="caution">
    <text evidence="16">The sequence shown here is derived from an EMBL/GenBank/DDBJ whole genome shotgun (WGS) entry which is preliminary data.</text>
</comment>
<dbReference type="SUPFAM" id="SSF102735">
    <property type="entry name" value="Trigger factor ribosome-binding domain"/>
    <property type="match status" value="1"/>
</dbReference>
<evidence type="ECO:0000256" key="1">
    <source>
        <dbReference type="ARBA" id="ARBA00000971"/>
    </source>
</evidence>
<evidence type="ECO:0000256" key="2">
    <source>
        <dbReference type="ARBA" id="ARBA00005464"/>
    </source>
</evidence>
<dbReference type="PROSITE" id="PS50059">
    <property type="entry name" value="FKBP_PPIASE"/>
    <property type="match status" value="1"/>
</dbReference>
<dbReference type="Pfam" id="PF00254">
    <property type="entry name" value="FKBP_C"/>
    <property type="match status" value="1"/>
</dbReference>
<dbReference type="SUPFAM" id="SSF54534">
    <property type="entry name" value="FKBP-like"/>
    <property type="match status" value="1"/>
</dbReference>
<dbReference type="InterPro" id="IPR005215">
    <property type="entry name" value="Trig_fac"/>
</dbReference>
<evidence type="ECO:0000256" key="10">
    <source>
        <dbReference type="ARBA" id="ARBA00029986"/>
    </source>
</evidence>
<evidence type="ECO:0000256" key="12">
    <source>
        <dbReference type="PROSITE-ProRule" id="PRU00277"/>
    </source>
</evidence>
<dbReference type="NCBIfam" id="TIGR00115">
    <property type="entry name" value="tig"/>
    <property type="match status" value="1"/>
</dbReference>
<keyword evidence="17" id="KW-1185">Reference proteome</keyword>
<sequence length="502" mass="55624">MKVTQEVLPDSQVGLEIEIPADLSQKTYDQVLNKMMRTVNVPGFRKGKVPKQVFLQRVGLTQFKAAVIEELVQNAVDKAIKQEEIDAIGNYQLKSGFEELISQYEPGQPITIQASVDVPPRVTLKTYKGLSVQAEEVLPDPERVDSTLAQYQNNLATLVPIEDRPAQAGDVAVIDFVGKVQTDSGEFEEFQGGSGTDFQVELEEGRFIPGFVEGIIGMALEEAKDVEIPFPDDYSQAELAGKPAVFSITLKEIKEKELPELDDDFAQEISEFETIEALRTSLIERYQEEADEKTKANKDAALVKALVEHLEAEIPNTLVQKEVDFLLTQTIMQLSRQGIDVNKMLSRELVDGMRQRTRPEAIDRLRRTLALGEVAKQEGIKIEEEALQEKIKEAMAEVEDPSQIDPDRLKQVLTEELLQEKILAWLEEANTVELVPEGTLQEEAIVDQADALEATVVETDDSESDAIEVEATAVADDAGETTEADDEGEPEAGKTKKAAKDA</sequence>
<dbReference type="Gene3D" id="1.10.3120.10">
    <property type="entry name" value="Trigger factor, C-terminal domain"/>
    <property type="match status" value="1"/>
</dbReference>
<dbReference type="HAMAP" id="MF_00303">
    <property type="entry name" value="Trigger_factor_Tig"/>
    <property type="match status" value="1"/>
</dbReference>
<gene>
    <name evidence="11 16" type="primary">tig</name>
    <name evidence="16" type="ORF">NC992_14420</name>
</gene>
<evidence type="ECO:0000256" key="5">
    <source>
        <dbReference type="ARBA" id="ARBA00022618"/>
    </source>
</evidence>
<evidence type="ECO:0000256" key="13">
    <source>
        <dbReference type="RuleBase" id="RU003914"/>
    </source>
</evidence>
<dbReference type="GO" id="GO:0003755">
    <property type="term" value="F:peptidyl-prolyl cis-trans isomerase activity"/>
    <property type="evidence" value="ECO:0007669"/>
    <property type="project" value="UniProtKB-EC"/>
</dbReference>
<dbReference type="SUPFAM" id="SSF109998">
    <property type="entry name" value="Triger factor/SurA peptide-binding domain-like"/>
    <property type="match status" value="1"/>
</dbReference>
<evidence type="ECO:0000259" key="15">
    <source>
        <dbReference type="PROSITE" id="PS50059"/>
    </source>
</evidence>
<comment type="catalytic activity">
    <reaction evidence="1 11 12">
        <text>[protein]-peptidylproline (omega=180) = [protein]-peptidylproline (omega=0)</text>
        <dbReference type="Rhea" id="RHEA:16237"/>
        <dbReference type="Rhea" id="RHEA-COMP:10747"/>
        <dbReference type="Rhea" id="RHEA-COMP:10748"/>
        <dbReference type="ChEBI" id="CHEBI:83833"/>
        <dbReference type="ChEBI" id="CHEBI:83834"/>
        <dbReference type="EC" id="5.2.1.8"/>
    </reaction>
</comment>
<evidence type="ECO:0000256" key="11">
    <source>
        <dbReference type="HAMAP-Rule" id="MF_00303"/>
    </source>
</evidence>
<dbReference type="InterPro" id="IPR008880">
    <property type="entry name" value="Trigger_fac_C"/>
</dbReference>
<evidence type="ECO:0000256" key="4">
    <source>
        <dbReference type="ARBA" id="ARBA00016902"/>
    </source>
</evidence>
<evidence type="ECO:0000256" key="3">
    <source>
        <dbReference type="ARBA" id="ARBA00013194"/>
    </source>
</evidence>
<comment type="function">
    <text evidence="11">Involved in protein export. Acts as a chaperone by maintaining the newly synthesized protein in an open conformation. Functions as a peptidyl-prolyl cis-trans isomerase.</text>
</comment>
<comment type="domain">
    <text evidence="11">Consists of 3 domains; the N-terminus binds the ribosome, the middle domain has PPIase activity, while the C-terminus has intrinsic chaperone activity on its own.</text>
</comment>
<evidence type="ECO:0000256" key="14">
    <source>
        <dbReference type="SAM" id="MobiDB-lite"/>
    </source>
</evidence>
<keyword evidence="5 11" id="KW-0132">Cell division</keyword>
<dbReference type="EMBL" id="JAMPKX010000006">
    <property type="protein sequence ID" value="MEP0948075.1"/>
    <property type="molecule type" value="Genomic_DNA"/>
</dbReference>
<dbReference type="InterPro" id="IPR027304">
    <property type="entry name" value="Trigger_fact/SurA_dom_sf"/>
</dbReference>
<comment type="subcellular location">
    <subcellularLocation>
        <location evidence="11">Cytoplasm</location>
    </subcellularLocation>
    <text evidence="11">About half TF is bound to the ribosome near the polypeptide exit tunnel while the other half is free in the cytoplasm.</text>
</comment>